<reference evidence="12" key="1">
    <citation type="journal article" date="2019" name="Int. J. Syst. Evol. Microbiol.">
        <title>The Global Catalogue of Microorganisms (GCM) 10K type strain sequencing project: providing services to taxonomists for standard genome sequencing and annotation.</title>
        <authorList>
            <consortium name="The Broad Institute Genomics Platform"/>
            <consortium name="The Broad Institute Genome Sequencing Center for Infectious Disease"/>
            <person name="Wu L."/>
            <person name="Ma J."/>
        </authorList>
    </citation>
    <scope>NUCLEOTIDE SEQUENCE [LARGE SCALE GENOMIC DNA]</scope>
    <source>
        <strain evidence="12">TISTR 1571</strain>
    </source>
</reference>
<organism evidence="11 12">
    <name type="scientific">Piscibacillus salipiscarius</name>
    <dbReference type="NCBI Taxonomy" id="299480"/>
    <lineage>
        <taxon>Bacteria</taxon>
        <taxon>Bacillati</taxon>
        <taxon>Bacillota</taxon>
        <taxon>Bacilli</taxon>
        <taxon>Bacillales</taxon>
        <taxon>Bacillaceae</taxon>
        <taxon>Piscibacillus</taxon>
    </lineage>
</organism>
<comment type="caution">
    <text evidence="11">The sequence shown here is derived from an EMBL/GenBank/DDBJ whole genome shotgun (WGS) entry which is preliminary data.</text>
</comment>
<dbReference type="InterPro" id="IPR007387">
    <property type="entry name" value="TRAP_DctQ"/>
</dbReference>
<comment type="subcellular location">
    <subcellularLocation>
        <location evidence="1">Cell inner membrane</location>
        <topology evidence="1">Multi-pass membrane protein</topology>
    </subcellularLocation>
</comment>
<evidence type="ECO:0000256" key="8">
    <source>
        <dbReference type="ARBA" id="ARBA00038436"/>
    </source>
</evidence>
<keyword evidence="2" id="KW-0813">Transport</keyword>
<dbReference type="Proteomes" id="UP001597452">
    <property type="component" value="Unassembled WGS sequence"/>
</dbReference>
<feature type="domain" description="Tripartite ATP-independent periplasmic transporters DctQ component" evidence="10">
    <location>
        <begin position="23"/>
        <end position="151"/>
    </location>
</feature>
<evidence type="ECO:0000256" key="1">
    <source>
        <dbReference type="ARBA" id="ARBA00004429"/>
    </source>
</evidence>
<comment type="similarity">
    <text evidence="8">Belongs to the TRAP transporter small permease family.</text>
</comment>
<keyword evidence="5 9" id="KW-0812">Transmembrane</keyword>
<evidence type="ECO:0000256" key="5">
    <source>
        <dbReference type="ARBA" id="ARBA00022692"/>
    </source>
</evidence>
<feature type="transmembrane region" description="Helical" evidence="9">
    <location>
        <begin position="12"/>
        <end position="32"/>
    </location>
</feature>
<sequence length="159" mass="18037">MEKIVRLVCKGLQYVAQFVLFIMALMVTLDVIGRKFFKAPITGTVDVVEVGLIVVIFASIAYTHLNEEHITVDFVVEKFPEKLQYVVEIIINVVIAILMILISWSMWNNAQRLLDSNTVTGDIELPMFIFAVFSVIGTVMFALVAVVLALRYRQKVIRK</sequence>
<feature type="transmembrane region" description="Helical" evidence="9">
    <location>
        <begin position="127"/>
        <end position="150"/>
    </location>
</feature>
<evidence type="ECO:0000313" key="12">
    <source>
        <dbReference type="Proteomes" id="UP001597452"/>
    </source>
</evidence>
<evidence type="ECO:0000256" key="2">
    <source>
        <dbReference type="ARBA" id="ARBA00022448"/>
    </source>
</evidence>
<evidence type="ECO:0000256" key="6">
    <source>
        <dbReference type="ARBA" id="ARBA00022989"/>
    </source>
</evidence>
<gene>
    <name evidence="11" type="ORF">ACFSW4_07805</name>
</gene>
<dbReference type="EMBL" id="JBHUMZ010000019">
    <property type="protein sequence ID" value="MFD2638763.1"/>
    <property type="molecule type" value="Genomic_DNA"/>
</dbReference>
<dbReference type="PANTHER" id="PTHR35011">
    <property type="entry name" value="2,3-DIKETO-L-GULONATE TRAP TRANSPORTER SMALL PERMEASE PROTEIN YIAM"/>
    <property type="match status" value="1"/>
</dbReference>
<protein>
    <submittedName>
        <fullName evidence="11">TRAP transporter small permease</fullName>
    </submittedName>
</protein>
<keyword evidence="7 9" id="KW-0472">Membrane</keyword>
<evidence type="ECO:0000313" key="11">
    <source>
        <dbReference type="EMBL" id="MFD2638763.1"/>
    </source>
</evidence>
<evidence type="ECO:0000256" key="7">
    <source>
        <dbReference type="ARBA" id="ARBA00023136"/>
    </source>
</evidence>
<evidence type="ECO:0000256" key="4">
    <source>
        <dbReference type="ARBA" id="ARBA00022519"/>
    </source>
</evidence>
<feature type="transmembrane region" description="Helical" evidence="9">
    <location>
        <begin position="85"/>
        <end position="107"/>
    </location>
</feature>
<keyword evidence="12" id="KW-1185">Reference proteome</keyword>
<keyword evidence="3" id="KW-1003">Cell membrane</keyword>
<proteinExistence type="inferred from homology"/>
<keyword evidence="4" id="KW-0997">Cell inner membrane</keyword>
<feature type="transmembrane region" description="Helical" evidence="9">
    <location>
        <begin position="44"/>
        <end position="65"/>
    </location>
</feature>
<dbReference type="Pfam" id="PF04290">
    <property type="entry name" value="DctQ"/>
    <property type="match status" value="1"/>
</dbReference>
<dbReference type="PANTHER" id="PTHR35011:SF2">
    <property type="entry name" value="2,3-DIKETO-L-GULONATE TRAP TRANSPORTER SMALL PERMEASE PROTEIN YIAM"/>
    <property type="match status" value="1"/>
</dbReference>
<evidence type="ECO:0000259" key="10">
    <source>
        <dbReference type="Pfam" id="PF04290"/>
    </source>
</evidence>
<evidence type="ECO:0000256" key="9">
    <source>
        <dbReference type="SAM" id="Phobius"/>
    </source>
</evidence>
<keyword evidence="6 9" id="KW-1133">Transmembrane helix</keyword>
<dbReference type="InterPro" id="IPR055348">
    <property type="entry name" value="DctQ"/>
</dbReference>
<evidence type="ECO:0000256" key="3">
    <source>
        <dbReference type="ARBA" id="ARBA00022475"/>
    </source>
</evidence>
<accession>A0ABW5QAC8</accession>
<dbReference type="RefSeq" id="WP_054752526.1">
    <property type="nucleotide sequence ID" value="NZ_JBHUMZ010000019.1"/>
</dbReference>
<name>A0ABW5QAC8_9BACI</name>